<dbReference type="EMBL" id="CP104778">
    <property type="protein sequence ID" value="WPC20889.1"/>
    <property type="molecule type" value="Genomic_DNA"/>
</dbReference>
<accession>A0ABZ0Q1U2</accession>
<dbReference type="RefSeq" id="WP_323708976.1">
    <property type="nucleotide sequence ID" value="NZ_CP104778.1"/>
</dbReference>
<gene>
    <name evidence="1" type="ORF">N6G96_06155</name>
</gene>
<organism evidence="1 2">
    <name type="scientific">Pediococcus inopinatus</name>
    <dbReference type="NCBI Taxonomy" id="114090"/>
    <lineage>
        <taxon>Bacteria</taxon>
        <taxon>Bacillati</taxon>
        <taxon>Bacillota</taxon>
        <taxon>Bacilli</taxon>
        <taxon>Lactobacillales</taxon>
        <taxon>Lactobacillaceae</taxon>
        <taxon>Pediococcus</taxon>
    </lineage>
</organism>
<evidence type="ECO:0000313" key="2">
    <source>
        <dbReference type="Proteomes" id="UP001302696"/>
    </source>
</evidence>
<keyword evidence="2" id="KW-1185">Reference proteome</keyword>
<proteinExistence type="predicted"/>
<reference evidence="2" key="1">
    <citation type="submission" date="2024-06" db="EMBL/GenBank/DDBJ databases">
        <authorList>
            <person name="Chang H.C."/>
            <person name="Mun S.Y."/>
        </authorList>
    </citation>
    <scope>NUCLEOTIDE SEQUENCE [LARGE SCALE GENOMIC DNA]</scope>
    <source>
        <strain evidence="2">KT1</strain>
    </source>
</reference>
<sequence length="65" mass="7281">MPETIAGRELILKFLDDNNISVASLATTYDVGRMYMQQVLSGKRKSAAANKMVLKIIDDYKIRAC</sequence>
<name>A0ABZ0Q1U2_9LACO</name>
<protein>
    <submittedName>
        <fullName evidence="1">XRE family transcriptional regulator</fullName>
    </submittedName>
</protein>
<evidence type="ECO:0000313" key="1">
    <source>
        <dbReference type="EMBL" id="WPC20889.1"/>
    </source>
</evidence>
<dbReference type="Proteomes" id="UP001302696">
    <property type="component" value="Chromosome"/>
</dbReference>